<keyword evidence="1" id="KW-0106">Calcium</keyword>
<feature type="region of interest" description="Disordered" evidence="3">
    <location>
        <begin position="315"/>
        <end position="418"/>
    </location>
</feature>
<evidence type="ECO:0000256" key="2">
    <source>
        <dbReference type="SAM" id="Coils"/>
    </source>
</evidence>
<evidence type="ECO:0000313" key="6">
    <source>
        <dbReference type="Proteomes" id="UP001152797"/>
    </source>
</evidence>
<dbReference type="EMBL" id="CAMXCT010000101">
    <property type="protein sequence ID" value="CAI3973816.1"/>
    <property type="molecule type" value="Genomic_DNA"/>
</dbReference>
<feature type="compositionally biased region" description="Low complexity" evidence="3">
    <location>
        <begin position="323"/>
        <end position="338"/>
    </location>
</feature>
<evidence type="ECO:0000313" key="5">
    <source>
        <dbReference type="EMBL" id="CAL1127191.1"/>
    </source>
</evidence>
<dbReference type="InterPro" id="IPR018247">
    <property type="entry name" value="EF_Hand_1_Ca_BS"/>
</dbReference>
<sequence length="518" mass="55021">MEDAAALDRRWPPRQVPADLEAEAQRLLDWAHGDWAPTGGAAAATASPARRPAPSVGVAATSVAHGSSYLGGREDPWQDILNARDAGGFCEVPRSLLRQLRREGEAQLAEIAELRAQLARLPDLEDEVLQMEAELQELQSNCVVTANEIELRKLEAETLEKETDRLYNEKEERVKRLEMLNAQADEIEFWLDAAGHAPVGPEGRARVERYRAAAAQAAAEQARRAAGDTASLEMASDAAVVFSPMQWKESFQQESEGLLEASELEDLEKFMEAINPSGRSLTSDEVKAAAGNPQLGLSRHLRGLVAKVTSEAMKDAAGGGGAPADAAPAAQPASSTASTLAVPAEVTLEPVEASPDKEKQEESKGASVASAAAKAESVKPPAASEPAKSAAATASATAAKDSKAAPPTDAASTAKVEPKPSALDLAAAIATTAAKAPVEEEAEEDAFFTKDEWMEFFQEDEDISQEDLEVLDPLLVKMDTSGDGQISPEEITAALADPKFQMPQVVRLKLIEFMKSVG</sequence>
<evidence type="ECO:0000256" key="1">
    <source>
        <dbReference type="ARBA" id="ARBA00022837"/>
    </source>
</evidence>
<dbReference type="SUPFAM" id="SSF47473">
    <property type="entry name" value="EF-hand"/>
    <property type="match status" value="1"/>
</dbReference>
<evidence type="ECO:0000313" key="4">
    <source>
        <dbReference type="EMBL" id="CAI3973816.1"/>
    </source>
</evidence>
<reference evidence="5" key="2">
    <citation type="submission" date="2024-04" db="EMBL/GenBank/DDBJ databases">
        <authorList>
            <person name="Chen Y."/>
            <person name="Shah S."/>
            <person name="Dougan E. K."/>
            <person name="Thang M."/>
            <person name="Chan C."/>
        </authorList>
    </citation>
    <scope>NUCLEOTIDE SEQUENCE [LARGE SCALE GENOMIC DNA]</scope>
</reference>
<organism evidence="4">
    <name type="scientific">Cladocopium goreaui</name>
    <dbReference type="NCBI Taxonomy" id="2562237"/>
    <lineage>
        <taxon>Eukaryota</taxon>
        <taxon>Sar</taxon>
        <taxon>Alveolata</taxon>
        <taxon>Dinophyceae</taxon>
        <taxon>Suessiales</taxon>
        <taxon>Symbiodiniaceae</taxon>
        <taxon>Cladocopium</taxon>
    </lineage>
</organism>
<dbReference type="Gene3D" id="1.10.238.10">
    <property type="entry name" value="EF-hand"/>
    <property type="match status" value="1"/>
</dbReference>
<evidence type="ECO:0000256" key="3">
    <source>
        <dbReference type="SAM" id="MobiDB-lite"/>
    </source>
</evidence>
<keyword evidence="6" id="KW-1185">Reference proteome</keyword>
<dbReference type="EMBL" id="CAMXCT030000101">
    <property type="protein sequence ID" value="CAL4761128.1"/>
    <property type="molecule type" value="Genomic_DNA"/>
</dbReference>
<accession>A0A9P1BI38</accession>
<feature type="compositionally biased region" description="Basic and acidic residues" evidence="3">
    <location>
        <begin position="354"/>
        <end position="364"/>
    </location>
</feature>
<proteinExistence type="predicted"/>
<reference evidence="4" key="1">
    <citation type="submission" date="2022-10" db="EMBL/GenBank/DDBJ databases">
        <authorList>
            <person name="Chen Y."/>
            <person name="Dougan E. K."/>
            <person name="Chan C."/>
            <person name="Rhodes N."/>
            <person name="Thang M."/>
        </authorList>
    </citation>
    <scope>NUCLEOTIDE SEQUENCE</scope>
</reference>
<dbReference type="Proteomes" id="UP001152797">
    <property type="component" value="Unassembled WGS sequence"/>
</dbReference>
<dbReference type="AlphaFoldDB" id="A0A9P1BI38"/>
<dbReference type="OrthoDB" id="448672at2759"/>
<keyword evidence="2" id="KW-0175">Coiled coil</keyword>
<name>A0A9P1BI38_9DINO</name>
<comment type="caution">
    <text evidence="4">The sequence shown here is derived from an EMBL/GenBank/DDBJ whole genome shotgun (WGS) entry which is preliminary data.</text>
</comment>
<protein>
    <submittedName>
        <fullName evidence="4">Uncharacterized protein</fullName>
    </submittedName>
</protein>
<feature type="coiled-coil region" evidence="2">
    <location>
        <begin position="97"/>
        <end position="187"/>
    </location>
</feature>
<dbReference type="InterPro" id="IPR011992">
    <property type="entry name" value="EF-hand-dom_pair"/>
</dbReference>
<dbReference type="EMBL" id="CAMXCT020000101">
    <property type="protein sequence ID" value="CAL1127191.1"/>
    <property type="molecule type" value="Genomic_DNA"/>
</dbReference>
<dbReference type="PROSITE" id="PS00018">
    <property type="entry name" value="EF_HAND_1"/>
    <property type="match status" value="1"/>
</dbReference>
<gene>
    <name evidence="4" type="ORF">C1SCF055_LOCUS2270</name>
</gene>
<feature type="compositionally biased region" description="Low complexity" evidence="3">
    <location>
        <begin position="365"/>
        <end position="415"/>
    </location>
</feature>